<keyword evidence="3 8" id="KW-0808">Transferase</keyword>
<sequence>MEVEWLLVIHGLVTLLVLISFLCGQWPIFAGTFIQKIHFFLTFGACDYFRRFVGAVFGQRGSNALFCVEYYCCDRPNPTLQVIYLGIIGASYYLIVQSAFKYIPGHYLGEVHRYISLLAVGGGILLFLLTSFSDPGTVNAGNVSHYLSAYPYDNIIFSEKECPTCKIPKPARSKHCSICDRCVARFDHHCGWMNNCIGEKNSRYFMAFLLWHFLLCLYGAVAIALVLAGRLKELRVIDILTVYYGFEKSFSSLAPHVAVVSGGPPFGFCLIISISSPVALGIVNLIVREVAIEYRDMLTEKGTCAERSPSSEISSRRPLCGWEFEEWLLDSYNTQILIMVFLAIISMLLAGFLAYHTKLCVTNTTTNETFKWQEYLSWKRKVNEAKVSAAALKASLAELNHEKKHPVSKWKAFFQRSHLEEVEVVKNNIYDKGVLQNVFEIVVPLSTRRSFLQRKSKSG</sequence>
<dbReference type="PANTHER" id="PTHR22883">
    <property type="entry name" value="ZINC FINGER DHHC DOMAIN CONTAINING PROTEIN"/>
    <property type="match status" value="1"/>
</dbReference>
<dbReference type="EC" id="2.3.1.225" evidence="8"/>
<dbReference type="InterPro" id="IPR001594">
    <property type="entry name" value="Palmitoyltrfase_DHHC"/>
</dbReference>
<keyword evidence="11" id="KW-1185">Reference proteome</keyword>
<evidence type="ECO:0000256" key="3">
    <source>
        <dbReference type="ARBA" id="ARBA00022679"/>
    </source>
</evidence>
<feature type="transmembrane region" description="Helical" evidence="8">
    <location>
        <begin position="204"/>
        <end position="228"/>
    </location>
</feature>
<evidence type="ECO:0000256" key="8">
    <source>
        <dbReference type="RuleBase" id="RU079119"/>
    </source>
</evidence>
<dbReference type="GO" id="GO:0019706">
    <property type="term" value="F:protein-cysteine S-palmitoyltransferase activity"/>
    <property type="evidence" value="ECO:0007669"/>
    <property type="project" value="UniProtKB-EC"/>
</dbReference>
<comment type="similarity">
    <text evidence="2 8">Belongs to the DHHC palmitoyltransferase family.</text>
</comment>
<keyword evidence="7 8" id="KW-0012">Acyltransferase</keyword>
<evidence type="ECO:0000256" key="1">
    <source>
        <dbReference type="ARBA" id="ARBA00004127"/>
    </source>
</evidence>
<dbReference type="OrthoDB" id="1272313at2759"/>
<dbReference type="GO" id="GO:0005794">
    <property type="term" value="C:Golgi apparatus"/>
    <property type="evidence" value="ECO:0007669"/>
    <property type="project" value="TreeGrafter"/>
</dbReference>
<dbReference type="GO" id="GO:0005783">
    <property type="term" value="C:endoplasmic reticulum"/>
    <property type="evidence" value="ECO:0007669"/>
    <property type="project" value="TreeGrafter"/>
</dbReference>
<evidence type="ECO:0000256" key="4">
    <source>
        <dbReference type="ARBA" id="ARBA00022692"/>
    </source>
</evidence>
<name>A0A9J5XU88_SOLCO</name>
<feature type="domain" description="Palmitoyltransferase DHHC" evidence="9">
    <location>
        <begin position="158"/>
        <end position="373"/>
    </location>
</feature>
<evidence type="ECO:0000256" key="6">
    <source>
        <dbReference type="ARBA" id="ARBA00023136"/>
    </source>
</evidence>
<dbReference type="AlphaFoldDB" id="A0A9J5XU88"/>
<evidence type="ECO:0000256" key="2">
    <source>
        <dbReference type="ARBA" id="ARBA00008574"/>
    </source>
</evidence>
<dbReference type="PANTHER" id="PTHR22883:SF286">
    <property type="entry name" value="PROTEIN S-ACYLTRANSFERASE 17-RELATED"/>
    <property type="match status" value="1"/>
</dbReference>
<protein>
    <recommendedName>
        <fullName evidence="8">S-acyltransferase</fullName>
        <ecNumber evidence="8">2.3.1.225</ecNumber>
    </recommendedName>
    <alternativeName>
        <fullName evidence="8">Palmitoyltransferase</fullName>
    </alternativeName>
</protein>
<keyword evidence="6 8" id="KW-0472">Membrane</keyword>
<gene>
    <name evidence="10" type="ORF">H5410_041250</name>
</gene>
<organism evidence="10 11">
    <name type="scientific">Solanum commersonii</name>
    <name type="common">Commerson's wild potato</name>
    <name type="synonym">Commerson's nightshade</name>
    <dbReference type="NCBI Taxonomy" id="4109"/>
    <lineage>
        <taxon>Eukaryota</taxon>
        <taxon>Viridiplantae</taxon>
        <taxon>Streptophyta</taxon>
        <taxon>Embryophyta</taxon>
        <taxon>Tracheophyta</taxon>
        <taxon>Spermatophyta</taxon>
        <taxon>Magnoliopsida</taxon>
        <taxon>eudicotyledons</taxon>
        <taxon>Gunneridae</taxon>
        <taxon>Pentapetalae</taxon>
        <taxon>asterids</taxon>
        <taxon>lamiids</taxon>
        <taxon>Solanales</taxon>
        <taxon>Solanaceae</taxon>
        <taxon>Solanoideae</taxon>
        <taxon>Solaneae</taxon>
        <taxon>Solanum</taxon>
    </lineage>
</organism>
<dbReference type="GO" id="GO:0006612">
    <property type="term" value="P:protein targeting to membrane"/>
    <property type="evidence" value="ECO:0007669"/>
    <property type="project" value="TreeGrafter"/>
</dbReference>
<reference evidence="10 11" key="1">
    <citation type="submission" date="2020-09" db="EMBL/GenBank/DDBJ databases">
        <title>De no assembly of potato wild relative species, Solanum commersonii.</title>
        <authorList>
            <person name="Cho K."/>
        </authorList>
    </citation>
    <scope>NUCLEOTIDE SEQUENCE [LARGE SCALE GENOMIC DNA]</scope>
    <source>
        <strain evidence="10">LZ3.2</strain>
        <tissue evidence="10">Leaf</tissue>
    </source>
</reference>
<feature type="transmembrane region" description="Helical" evidence="8">
    <location>
        <begin position="6"/>
        <end position="29"/>
    </location>
</feature>
<feature type="transmembrane region" description="Helical" evidence="8">
    <location>
        <begin position="336"/>
        <end position="355"/>
    </location>
</feature>
<dbReference type="PROSITE" id="PS50216">
    <property type="entry name" value="DHHC"/>
    <property type="match status" value="1"/>
</dbReference>
<keyword evidence="4 8" id="KW-0812">Transmembrane</keyword>
<feature type="transmembrane region" description="Helical" evidence="8">
    <location>
        <begin position="112"/>
        <end position="132"/>
    </location>
</feature>
<comment type="domain">
    <text evidence="8">The DHHC domain is required for palmitoyltransferase activity.</text>
</comment>
<evidence type="ECO:0000259" key="9">
    <source>
        <dbReference type="Pfam" id="PF01529"/>
    </source>
</evidence>
<dbReference type="InterPro" id="IPR039859">
    <property type="entry name" value="PFA4/ZDH16/20/ERF2-like"/>
</dbReference>
<evidence type="ECO:0000313" key="11">
    <source>
        <dbReference type="Proteomes" id="UP000824120"/>
    </source>
</evidence>
<feature type="transmembrane region" description="Helical" evidence="8">
    <location>
        <begin position="82"/>
        <end position="100"/>
    </location>
</feature>
<comment type="catalytic activity">
    <reaction evidence="8">
        <text>L-cysteinyl-[protein] + hexadecanoyl-CoA = S-hexadecanoyl-L-cysteinyl-[protein] + CoA</text>
        <dbReference type="Rhea" id="RHEA:36683"/>
        <dbReference type="Rhea" id="RHEA-COMP:10131"/>
        <dbReference type="Rhea" id="RHEA-COMP:11032"/>
        <dbReference type="ChEBI" id="CHEBI:29950"/>
        <dbReference type="ChEBI" id="CHEBI:57287"/>
        <dbReference type="ChEBI" id="CHEBI:57379"/>
        <dbReference type="ChEBI" id="CHEBI:74151"/>
        <dbReference type="EC" id="2.3.1.225"/>
    </reaction>
</comment>
<dbReference type="Pfam" id="PF01529">
    <property type="entry name" value="DHHC"/>
    <property type="match status" value="1"/>
</dbReference>
<evidence type="ECO:0000313" key="10">
    <source>
        <dbReference type="EMBL" id="KAG5590736.1"/>
    </source>
</evidence>
<comment type="subcellular location">
    <subcellularLocation>
        <location evidence="1">Endomembrane system</location>
        <topology evidence="1">Multi-pass membrane protein</topology>
    </subcellularLocation>
</comment>
<accession>A0A9J5XU88</accession>
<dbReference type="EMBL" id="JACXVP010000008">
    <property type="protein sequence ID" value="KAG5590736.1"/>
    <property type="molecule type" value="Genomic_DNA"/>
</dbReference>
<evidence type="ECO:0000256" key="5">
    <source>
        <dbReference type="ARBA" id="ARBA00022989"/>
    </source>
</evidence>
<proteinExistence type="inferred from homology"/>
<keyword evidence="5 8" id="KW-1133">Transmembrane helix</keyword>
<comment type="caution">
    <text evidence="10">The sequence shown here is derived from an EMBL/GenBank/DDBJ whole genome shotgun (WGS) entry which is preliminary data.</text>
</comment>
<evidence type="ECO:0000256" key="7">
    <source>
        <dbReference type="ARBA" id="ARBA00023315"/>
    </source>
</evidence>
<dbReference type="Proteomes" id="UP000824120">
    <property type="component" value="Chromosome 8"/>
</dbReference>